<dbReference type="EMBL" id="GBXM01077443">
    <property type="protein sequence ID" value="JAH31134.1"/>
    <property type="molecule type" value="Transcribed_RNA"/>
</dbReference>
<proteinExistence type="predicted"/>
<evidence type="ECO:0000313" key="1">
    <source>
        <dbReference type="EMBL" id="JAH31134.1"/>
    </source>
</evidence>
<protein>
    <submittedName>
        <fullName evidence="1">Uncharacterized protein</fullName>
    </submittedName>
</protein>
<accession>A0A0E9RPU3</accession>
<dbReference type="AlphaFoldDB" id="A0A0E9RPU3"/>
<sequence>MSGAYACAGCPTGFQVPLSGSTQHYYVLYL</sequence>
<organism evidence="1">
    <name type="scientific">Anguilla anguilla</name>
    <name type="common">European freshwater eel</name>
    <name type="synonym">Muraena anguilla</name>
    <dbReference type="NCBI Taxonomy" id="7936"/>
    <lineage>
        <taxon>Eukaryota</taxon>
        <taxon>Metazoa</taxon>
        <taxon>Chordata</taxon>
        <taxon>Craniata</taxon>
        <taxon>Vertebrata</taxon>
        <taxon>Euteleostomi</taxon>
        <taxon>Actinopterygii</taxon>
        <taxon>Neopterygii</taxon>
        <taxon>Teleostei</taxon>
        <taxon>Anguilliformes</taxon>
        <taxon>Anguillidae</taxon>
        <taxon>Anguilla</taxon>
    </lineage>
</organism>
<reference evidence="1" key="2">
    <citation type="journal article" date="2015" name="Fish Shellfish Immunol.">
        <title>Early steps in the European eel (Anguilla anguilla)-Vibrio vulnificus interaction in the gills: Role of the RtxA13 toxin.</title>
        <authorList>
            <person name="Callol A."/>
            <person name="Pajuelo D."/>
            <person name="Ebbesson L."/>
            <person name="Teles M."/>
            <person name="MacKenzie S."/>
            <person name="Amaro C."/>
        </authorList>
    </citation>
    <scope>NUCLEOTIDE SEQUENCE</scope>
</reference>
<name>A0A0E9RPU3_ANGAN</name>
<reference evidence="1" key="1">
    <citation type="submission" date="2014-11" db="EMBL/GenBank/DDBJ databases">
        <authorList>
            <person name="Amaro Gonzalez C."/>
        </authorList>
    </citation>
    <scope>NUCLEOTIDE SEQUENCE</scope>
</reference>